<accession>A0A1G8W524</accession>
<gene>
    <name evidence="1" type="ORF">SAMN04490247_3030</name>
</gene>
<dbReference type="AlphaFoldDB" id="A0A1G8W524"/>
<keyword evidence="2" id="KW-1185">Reference proteome</keyword>
<dbReference type="STRING" id="86666.SAMN04490247_3030"/>
<reference evidence="2" key="1">
    <citation type="submission" date="2016-10" db="EMBL/GenBank/DDBJ databases">
        <authorList>
            <person name="Varghese N."/>
            <person name="Submissions S."/>
        </authorList>
    </citation>
    <scope>NUCLEOTIDE SEQUENCE [LARGE SCALE GENOMIC DNA]</scope>
    <source>
        <strain evidence="2">DSM 4771</strain>
    </source>
</reference>
<sequence>MRSFVLPILKIAVEFLDSKEDEPQFSIKCLSCGCTRELEGRFSKKSGDIEVFNDEDITNNEDIVISIYCDKCGNSVDSAGY</sequence>
<dbReference type="EMBL" id="FNEV01000013">
    <property type="protein sequence ID" value="SDJ73408.1"/>
    <property type="molecule type" value="Genomic_DNA"/>
</dbReference>
<dbReference type="Proteomes" id="UP000199225">
    <property type="component" value="Unassembled WGS sequence"/>
</dbReference>
<organism evidence="1 2">
    <name type="scientific">Salimicrobium halophilum</name>
    <dbReference type="NCBI Taxonomy" id="86666"/>
    <lineage>
        <taxon>Bacteria</taxon>
        <taxon>Bacillati</taxon>
        <taxon>Bacillota</taxon>
        <taxon>Bacilli</taxon>
        <taxon>Bacillales</taxon>
        <taxon>Bacillaceae</taxon>
        <taxon>Salimicrobium</taxon>
    </lineage>
</organism>
<name>A0A1G8W524_9BACI</name>
<proteinExistence type="predicted"/>
<protein>
    <submittedName>
        <fullName evidence="1">Uncharacterized protein</fullName>
    </submittedName>
</protein>
<evidence type="ECO:0000313" key="1">
    <source>
        <dbReference type="EMBL" id="SDJ73408.1"/>
    </source>
</evidence>
<evidence type="ECO:0000313" key="2">
    <source>
        <dbReference type="Proteomes" id="UP000199225"/>
    </source>
</evidence>